<comment type="similarity">
    <text evidence="2">Belongs to the peptidase A1 family.</text>
</comment>
<dbReference type="GO" id="GO:0006508">
    <property type="term" value="P:proteolysis"/>
    <property type="evidence" value="ECO:0007669"/>
    <property type="project" value="InterPro"/>
</dbReference>
<dbReference type="PANTHER" id="PTHR47965">
    <property type="entry name" value="ASPARTYL PROTEASE-RELATED"/>
    <property type="match status" value="1"/>
</dbReference>
<evidence type="ECO:0000256" key="1">
    <source>
        <dbReference type="ARBA" id="ARBA00004239"/>
    </source>
</evidence>
<keyword evidence="4 5" id="KW-0732">Signal</keyword>
<dbReference type="Pfam" id="PF14541">
    <property type="entry name" value="TAXi_C"/>
    <property type="match status" value="1"/>
</dbReference>
<evidence type="ECO:0000313" key="8">
    <source>
        <dbReference type="Proteomes" id="UP001237642"/>
    </source>
</evidence>
<evidence type="ECO:0000259" key="6">
    <source>
        <dbReference type="PROSITE" id="PS51767"/>
    </source>
</evidence>
<dbReference type="Proteomes" id="UP001237642">
    <property type="component" value="Unassembled WGS sequence"/>
</dbReference>
<dbReference type="PROSITE" id="PS51767">
    <property type="entry name" value="PEPTIDASE_A1"/>
    <property type="match status" value="1"/>
</dbReference>
<dbReference type="GO" id="GO:0004190">
    <property type="term" value="F:aspartic-type endopeptidase activity"/>
    <property type="evidence" value="ECO:0007669"/>
    <property type="project" value="InterPro"/>
</dbReference>
<comment type="subcellular location">
    <subcellularLocation>
        <location evidence="1">Secreted</location>
        <location evidence="1">Extracellular space</location>
    </subcellularLocation>
</comment>
<dbReference type="Pfam" id="PF14543">
    <property type="entry name" value="TAXi_N"/>
    <property type="match status" value="1"/>
</dbReference>
<feature type="domain" description="Peptidase A1" evidence="6">
    <location>
        <begin position="48"/>
        <end position="430"/>
    </location>
</feature>
<evidence type="ECO:0000256" key="2">
    <source>
        <dbReference type="ARBA" id="ARBA00007447"/>
    </source>
</evidence>
<gene>
    <name evidence="7" type="ORF">POM88_054017</name>
</gene>
<sequence length="447" mass="49521">MASFIFYHLLIHLVIVFLLVTNSEAQPNKLKRSALVFPIRKDPKTLQYYTTLKVSTKDNQVKLVMDLSSQFTWFNCDIYNLSTYRPIICGSEKCKNALSEGCMLCPECKSCNLPSKPGCTNNTCGIDSYNPFTNYLSDQGLGEDAFFVDSTNGLTISLNYKSPKPYQFSCANPIQLRKLPAGTKGMTGLANYTISLHTQMSTLFKLPHKFALCMPSTSNKIPGHMFVGGGPYMFPPYSKDIAEELISTPLLINPQSTAPLYAEGEPSKEYFIDVKSIAVDGKLVEFNSSLLSINEVGDGGTKFTSIFPFTYLETSIYKALVRDFTKAAELRKMKRVASVAPFGACFSSKTAIKSQTGPVVPLIDLMLPDNQQWRFYGGNSMVSVNEEVLCLAFVDADYKPNPKTSIGIGGHQLENYLIEFDLVSSNVRISTSLLLVNTTCSQSRLMH</sequence>
<dbReference type="Gene3D" id="2.40.70.10">
    <property type="entry name" value="Acid Proteases"/>
    <property type="match status" value="2"/>
</dbReference>
<name>A0AAD8GP93_9APIA</name>
<keyword evidence="3" id="KW-0964">Secreted</keyword>
<evidence type="ECO:0000256" key="4">
    <source>
        <dbReference type="ARBA" id="ARBA00022729"/>
    </source>
</evidence>
<feature type="signal peptide" evidence="5">
    <location>
        <begin position="1"/>
        <end position="25"/>
    </location>
</feature>
<dbReference type="InterPro" id="IPR021109">
    <property type="entry name" value="Peptidase_aspartic_dom_sf"/>
</dbReference>
<comment type="caution">
    <text evidence="7">The sequence shown here is derived from an EMBL/GenBank/DDBJ whole genome shotgun (WGS) entry which is preliminary data.</text>
</comment>
<evidence type="ECO:0000313" key="7">
    <source>
        <dbReference type="EMBL" id="KAK1351734.1"/>
    </source>
</evidence>
<dbReference type="FunFam" id="2.40.70.10:FF:000041">
    <property type="entry name" value="Basic 7S globulin"/>
    <property type="match status" value="1"/>
</dbReference>
<accession>A0AAD8GP93</accession>
<evidence type="ECO:0000256" key="3">
    <source>
        <dbReference type="ARBA" id="ARBA00022525"/>
    </source>
</evidence>
<dbReference type="InterPro" id="IPR033121">
    <property type="entry name" value="PEPTIDASE_A1"/>
</dbReference>
<proteinExistence type="inferred from homology"/>
<keyword evidence="8" id="KW-1185">Reference proteome</keyword>
<reference evidence="7" key="1">
    <citation type="submission" date="2023-02" db="EMBL/GenBank/DDBJ databases">
        <title>Genome of toxic invasive species Heracleum sosnowskyi carries increased number of genes despite the absence of recent whole-genome duplications.</title>
        <authorList>
            <person name="Schelkunov M."/>
            <person name="Shtratnikova V."/>
            <person name="Makarenko M."/>
            <person name="Klepikova A."/>
            <person name="Omelchenko D."/>
            <person name="Novikova G."/>
            <person name="Obukhova E."/>
            <person name="Bogdanov V."/>
            <person name="Penin A."/>
            <person name="Logacheva M."/>
        </authorList>
    </citation>
    <scope>NUCLEOTIDE SEQUENCE</scope>
    <source>
        <strain evidence="7">Hsosn_3</strain>
        <tissue evidence="7">Leaf</tissue>
    </source>
</reference>
<reference evidence="7" key="2">
    <citation type="submission" date="2023-05" db="EMBL/GenBank/DDBJ databases">
        <authorList>
            <person name="Schelkunov M.I."/>
        </authorList>
    </citation>
    <scope>NUCLEOTIDE SEQUENCE</scope>
    <source>
        <strain evidence="7">Hsosn_3</strain>
        <tissue evidence="7">Leaf</tissue>
    </source>
</reference>
<dbReference type="PANTHER" id="PTHR47965:SF68">
    <property type="entry name" value="BASIC 7S GLOBULIN-LIKE"/>
    <property type="match status" value="1"/>
</dbReference>
<organism evidence="7 8">
    <name type="scientific">Heracleum sosnowskyi</name>
    <dbReference type="NCBI Taxonomy" id="360622"/>
    <lineage>
        <taxon>Eukaryota</taxon>
        <taxon>Viridiplantae</taxon>
        <taxon>Streptophyta</taxon>
        <taxon>Embryophyta</taxon>
        <taxon>Tracheophyta</taxon>
        <taxon>Spermatophyta</taxon>
        <taxon>Magnoliopsida</taxon>
        <taxon>eudicotyledons</taxon>
        <taxon>Gunneridae</taxon>
        <taxon>Pentapetalae</taxon>
        <taxon>asterids</taxon>
        <taxon>campanulids</taxon>
        <taxon>Apiales</taxon>
        <taxon>Apiaceae</taxon>
        <taxon>Apioideae</taxon>
        <taxon>apioid superclade</taxon>
        <taxon>Tordylieae</taxon>
        <taxon>Tordyliinae</taxon>
        <taxon>Heracleum</taxon>
    </lineage>
</organism>
<dbReference type="GO" id="GO:0005576">
    <property type="term" value="C:extracellular region"/>
    <property type="evidence" value="ECO:0007669"/>
    <property type="project" value="UniProtKB-SubCell"/>
</dbReference>
<evidence type="ECO:0000256" key="5">
    <source>
        <dbReference type="SAM" id="SignalP"/>
    </source>
</evidence>
<protein>
    <submittedName>
        <fullName evidence="7">Basic 7S globulin</fullName>
    </submittedName>
</protein>
<dbReference type="SUPFAM" id="SSF50630">
    <property type="entry name" value="Acid proteases"/>
    <property type="match status" value="1"/>
</dbReference>
<feature type="chain" id="PRO_5042273894" evidence="5">
    <location>
        <begin position="26"/>
        <end position="447"/>
    </location>
</feature>
<dbReference type="InterPro" id="IPR032799">
    <property type="entry name" value="TAXi_C"/>
</dbReference>
<dbReference type="InterPro" id="IPR032861">
    <property type="entry name" value="TAXi_N"/>
</dbReference>
<dbReference type="AlphaFoldDB" id="A0AAD8GP93"/>
<dbReference type="InterPro" id="IPR001461">
    <property type="entry name" value="Aspartic_peptidase_A1"/>
</dbReference>
<dbReference type="EMBL" id="JAUIZM010000027">
    <property type="protein sequence ID" value="KAK1351734.1"/>
    <property type="molecule type" value="Genomic_DNA"/>
</dbReference>